<proteinExistence type="predicted"/>
<evidence type="ECO:0000313" key="4">
    <source>
        <dbReference type="EMBL" id="TBC06568.1"/>
    </source>
</evidence>
<keyword evidence="1" id="KW-0732">Signal</keyword>
<accession>A0AB38HVV7</accession>
<dbReference type="PANTHER" id="PTHR36509:SF3">
    <property type="entry name" value="SIGNAL PEPTIDE PROTEIN"/>
    <property type="match status" value="1"/>
</dbReference>
<evidence type="ECO:0000313" key="5">
    <source>
        <dbReference type="Proteomes" id="UP000294215"/>
    </source>
</evidence>
<dbReference type="EMBL" id="SIMR01000002">
    <property type="protein sequence ID" value="TBC06568.1"/>
    <property type="molecule type" value="Genomic_DNA"/>
</dbReference>
<dbReference type="InterPro" id="IPR037049">
    <property type="entry name" value="DUF1214_C_sf"/>
</dbReference>
<name>A0AB38HVV7_9HYPH</name>
<feature type="domain" description="DUF1214" evidence="2">
    <location>
        <begin position="344"/>
        <end position="449"/>
    </location>
</feature>
<dbReference type="Proteomes" id="UP000294215">
    <property type="component" value="Unassembled WGS sequence"/>
</dbReference>
<feature type="signal peptide" evidence="1">
    <location>
        <begin position="1"/>
        <end position="19"/>
    </location>
</feature>
<dbReference type="AlphaFoldDB" id="A0AB38HVV7"/>
<dbReference type="SUPFAM" id="SSF160935">
    <property type="entry name" value="VPA0735-like"/>
    <property type="match status" value="1"/>
</dbReference>
<feature type="domain" description="DUF1254" evidence="3">
    <location>
        <begin position="63"/>
        <end position="196"/>
    </location>
</feature>
<dbReference type="InterPro" id="IPR010621">
    <property type="entry name" value="DUF1214"/>
</dbReference>
<sequence length="466" mass="51655">MRKTVFALLMLSAATTAAAAFTPEELASRTVERRAVEAVIWGIPAVNYDLMLQEMLTKTKGKVNQIVYWSRPLDWHNQTLTPNPDAIYLMAFTDTKSVGPVVIEVPPAEGGSINGNIVNVWQMALEDAGPSGADQGKGGKYLVLPPGYKDKVPDGYIPLQSDTFGGYALLRSNLASHSDADIAKSVEYAKRLKVYPLSQAANPPETVFTDAQGVVFDSTIKYDASFFTSLNRVVQSEPWLTRDKVIIDQLKSIGIEKGKPFSPIASMTKQLEAGVKEGREWLETKYDTGQIPFYEKSMWNYIGNPELVKSAQGGYAEPDAYPVDLRGVAYSYAFVGVKRLGAGQFYLISLKDKAGNPFEGSKTYRLTVPPNVPVQQYWSLTAYDRKTQALIRNMSRASRSSQIADLQKNPDGSVDLFLGSKPPEGKEANWIPTDPKHEFEVMFRLYAPTKALFDKSWVLPDVEHIQ</sequence>
<comment type="caution">
    <text evidence="4">The sequence shown here is derived from an EMBL/GenBank/DDBJ whole genome shotgun (WGS) entry which is preliminary data.</text>
</comment>
<dbReference type="PANTHER" id="PTHR36509">
    <property type="entry name" value="BLL3101 PROTEIN"/>
    <property type="match status" value="1"/>
</dbReference>
<evidence type="ECO:0000259" key="3">
    <source>
        <dbReference type="Pfam" id="PF06863"/>
    </source>
</evidence>
<feature type="chain" id="PRO_5044226118" evidence="1">
    <location>
        <begin position="20"/>
        <end position="466"/>
    </location>
</feature>
<evidence type="ECO:0000256" key="1">
    <source>
        <dbReference type="SAM" id="SignalP"/>
    </source>
</evidence>
<protein>
    <submittedName>
        <fullName evidence="4">DUF1254 domain-containing protein</fullName>
    </submittedName>
</protein>
<organism evidence="4 5">
    <name type="scientific">Rhizobium ruizarguesonis</name>
    <dbReference type="NCBI Taxonomy" id="2081791"/>
    <lineage>
        <taxon>Bacteria</taxon>
        <taxon>Pseudomonadati</taxon>
        <taxon>Pseudomonadota</taxon>
        <taxon>Alphaproteobacteria</taxon>
        <taxon>Hyphomicrobiales</taxon>
        <taxon>Rhizobiaceae</taxon>
        <taxon>Rhizobium/Agrobacterium group</taxon>
        <taxon>Rhizobium</taxon>
    </lineage>
</organism>
<geneLocation type="plasmid" evidence="4">
    <name>pSM92_Rh01</name>
</geneLocation>
<dbReference type="Gene3D" id="1.10.3360.10">
    <property type="entry name" value="VPA0735-like domain"/>
    <property type="match status" value="1"/>
</dbReference>
<dbReference type="InterPro" id="IPR037050">
    <property type="entry name" value="DUF1254_sf"/>
</dbReference>
<dbReference type="Gene3D" id="2.60.40.1610">
    <property type="entry name" value="Domain of unknown function DUF1254"/>
    <property type="match status" value="1"/>
</dbReference>
<keyword evidence="4" id="KW-0614">Plasmid</keyword>
<evidence type="ECO:0000259" key="2">
    <source>
        <dbReference type="Pfam" id="PF06742"/>
    </source>
</evidence>
<dbReference type="Gene3D" id="2.60.120.600">
    <property type="entry name" value="Domain of unknown function DUF1214, C-terminal domain"/>
    <property type="match status" value="1"/>
</dbReference>
<gene>
    <name evidence="4" type="ORF">ELH40_24935</name>
</gene>
<dbReference type="Pfam" id="PF06863">
    <property type="entry name" value="DUF1254"/>
    <property type="match status" value="1"/>
</dbReference>
<reference evidence="4 5" key="1">
    <citation type="submission" date="2019-02" db="EMBL/GenBank/DDBJ databases">
        <title>The genomic architecture of introgression among sibling species of bacteria.</title>
        <authorList>
            <person name="Cavassim M.I.A."/>
            <person name="Moeskjaer S."/>
            <person name="Moslemi C."/>
            <person name="Fields B."/>
            <person name="Bachmann A."/>
            <person name="Vilhjalmsson B."/>
            <person name="Schierup M.H."/>
            <person name="Young J.P.W."/>
            <person name="Andersen S.U."/>
        </authorList>
    </citation>
    <scope>NUCLEOTIDE SEQUENCE [LARGE SCALE GENOMIC DNA]</scope>
    <source>
        <strain evidence="4 5">SM92</strain>
        <plasmid evidence="4">pSM92_Rh01</plasmid>
    </source>
</reference>
<dbReference type="Pfam" id="PF06742">
    <property type="entry name" value="DUF1214"/>
    <property type="match status" value="1"/>
</dbReference>
<dbReference type="InterPro" id="IPR010679">
    <property type="entry name" value="DUF1254"/>
</dbReference>